<dbReference type="AlphaFoldDB" id="U1MU64"/>
<dbReference type="HOGENOM" id="CLU_2968417_0_0_2"/>
<dbReference type="EMBL" id="KE356561">
    <property type="protein sequence ID" value="ERG93844.1"/>
    <property type="molecule type" value="Genomic_DNA"/>
</dbReference>
<gene>
    <name evidence="1" type="ORF">J07HQW2_00278</name>
</gene>
<evidence type="ECO:0000313" key="2">
    <source>
        <dbReference type="Proteomes" id="UP000030710"/>
    </source>
</evidence>
<protein>
    <submittedName>
        <fullName evidence="1">Uncharacterized protein</fullName>
    </submittedName>
</protein>
<reference evidence="1 2" key="1">
    <citation type="journal article" date="2013" name="PLoS ONE">
        <title>Assembly-driven community genomics of a hypersaline microbial ecosystem.</title>
        <authorList>
            <person name="Podell S."/>
            <person name="Ugalde J.A."/>
            <person name="Narasingarao P."/>
            <person name="Banfield J.F."/>
            <person name="Heidelberg K.B."/>
            <person name="Allen E.E."/>
        </authorList>
    </citation>
    <scope>NUCLEOTIDE SEQUENCE [LARGE SCALE GENOMIC DNA]</scope>
    <source>
        <strain evidence="2">J07HQW2</strain>
    </source>
</reference>
<accession>U1MU64</accession>
<proteinExistence type="predicted"/>
<sequence length="58" mass="6474">MTNSKVKVSVLNVGFKPCFTSNTYDTPYTDGSYAVGKTELHFQEEINIETAKLIPNCE</sequence>
<name>U1MU64_9EURY</name>
<dbReference type="Proteomes" id="UP000030710">
    <property type="component" value="Unassembled WGS sequence"/>
</dbReference>
<evidence type="ECO:0000313" key="1">
    <source>
        <dbReference type="EMBL" id="ERG93844.1"/>
    </source>
</evidence>
<organism evidence="1 2">
    <name type="scientific">Haloquadratum walsbyi J07HQW2</name>
    <dbReference type="NCBI Taxonomy" id="1238425"/>
    <lineage>
        <taxon>Archaea</taxon>
        <taxon>Methanobacteriati</taxon>
        <taxon>Methanobacteriota</taxon>
        <taxon>Stenosarchaea group</taxon>
        <taxon>Halobacteria</taxon>
        <taxon>Halobacteriales</taxon>
        <taxon>Haloferacaceae</taxon>
        <taxon>Haloquadratum</taxon>
    </lineage>
</organism>